<accession>A0A0M2R8F9</accession>
<name>A0A0M2R8F9_9PROT</name>
<keyword evidence="2" id="KW-1185">Reference proteome</keyword>
<dbReference type="RefSeq" id="WP_046509335.1">
    <property type="nucleotide sequence ID" value="NZ_LANI01000025.1"/>
</dbReference>
<reference evidence="1 2" key="1">
    <citation type="submission" date="2015-03" db="EMBL/GenBank/DDBJ databases">
        <title>Genome sequence of Kiloniella sp. P1-1, isolated from the gut microflora of Pacific white shrimp, Penaeus vannamei.</title>
        <authorList>
            <person name="Shao Z."/>
            <person name="Wang L."/>
            <person name="Li X."/>
        </authorList>
    </citation>
    <scope>NUCLEOTIDE SEQUENCE [LARGE SCALE GENOMIC DNA]</scope>
    <source>
        <strain evidence="1 2">P1-1</strain>
    </source>
</reference>
<organism evidence="1 2">
    <name type="scientific">Kiloniella litopenaei</name>
    <dbReference type="NCBI Taxonomy" id="1549748"/>
    <lineage>
        <taxon>Bacteria</taxon>
        <taxon>Pseudomonadati</taxon>
        <taxon>Pseudomonadota</taxon>
        <taxon>Alphaproteobacteria</taxon>
        <taxon>Rhodospirillales</taxon>
        <taxon>Kiloniellaceae</taxon>
        <taxon>Kiloniella</taxon>
    </lineage>
</organism>
<evidence type="ECO:0000313" key="2">
    <source>
        <dbReference type="Proteomes" id="UP000034491"/>
    </source>
</evidence>
<gene>
    <name evidence="1" type="ORF">WH95_16495</name>
</gene>
<protein>
    <submittedName>
        <fullName evidence="1">Uncharacterized protein</fullName>
    </submittedName>
</protein>
<comment type="caution">
    <text evidence="1">The sequence shown here is derived from an EMBL/GenBank/DDBJ whole genome shotgun (WGS) entry which is preliminary data.</text>
</comment>
<dbReference type="AlphaFoldDB" id="A0A0M2R8F9"/>
<sequence length="84" mass="9183">MSDPPHEAAGRIHQDGIMIPGKSFTSMKQVESCVNLFMSHAVSNIGVDIKVASQPFAELITEGMVTMLSLCWECLIIGHMMPHV</sequence>
<dbReference type="EMBL" id="LANI01000025">
    <property type="protein sequence ID" value="KKJ75823.1"/>
    <property type="molecule type" value="Genomic_DNA"/>
</dbReference>
<proteinExistence type="predicted"/>
<evidence type="ECO:0000313" key="1">
    <source>
        <dbReference type="EMBL" id="KKJ75823.1"/>
    </source>
</evidence>
<dbReference type="Proteomes" id="UP000034491">
    <property type="component" value="Unassembled WGS sequence"/>
</dbReference>